<sequence>MAAEVSAAAAAAEVIVTAAVAARDVCCSGGSPRDECGSGGGRDPRRRRRRRRLREEAVERATGGKETCERKSGEWGGGPKNGITRPDIYGPDIFEALSELHEKVPPFPRDVAMKIIETKLGCPRDSIYSYISDEPIAAASFSQVA</sequence>
<reference evidence="4 5" key="1">
    <citation type="journal article" date="2016" name="DNA Res.">
        <title>The draft genome of MD-2 pineapple using hybrid error correction of long reads.</title>
        <authorList>
            <person name="Redwan R.M."/>
            <person name="Saidin A."/>
            <person name="Kumar S.V."/>
        </authorList>
    </citation>
    <scope>NUCLEOTIDE SEQUENCE [LARGE SCALE GENOMIC DNA]</scope>
    <source>
        <strain evidence="5">cv. MD2</strain>
        <tissue evidence="4">Leaf</tissue>
    </source>
</reference>
<dbReference type="STRING" id="4615.A0A199VJG3"/>
<gene>
    <name evidence="4" type="ORF">ACMD2_21884</name>
</gene>
<dbReference type="InterPro" id="IPR050154">
    <property type="entry name" value="UbiB_kinase"/>
</dbReference>
<proteinExistence type="inferred from homology"/>
<evidence type="ECO:0000259" key="3">
    <source>
        <dbReference type="Pfam" id="PF03109"/>
    </source>
</evidence>
<evidence type="ECO:0000256" key="2">
    <source>
        <dbReference type="SAM" id="MobiDB-lite"/>
    </source>
</evidence>
<feature type="compositionally biased region" description="Basic and acidic residues" evidence="2">
    <location>
        <begin position="53"/>
        <end position="73"/>
    </location>
</feature>
<evidence type="ECO:0000256" key="1">
    <source>
        <dbReference type="ARBA" id="ARBA00009670"/>
    </source>
</evidence>
<evidence type="ECO:0000313" key="5">
    <source>
        <dbReference type="Proteomes" id="UP000092600"/>
    </source>
</evidence>
<evidence type="ECO:0000313" key="4">
    <source>
        <dbReference type="EMBL" id="OAY77239.1"/>
    </source>
</evidence>
<dbReference type="PANTHER" id="PTHR10566">
    <property type="entry name" value="CHAPERONE-ACTIVITY OF BC1 COMPLEX CABC1 -RELATED"/>
    <property type="match status" value="1"/>
</dbReference>
<feature type="domain" description="ABC1 atypical kinase-like" evidence="3">
    <location>
        <begin position="100"/>
        <end position="144"/>
    </location>
</feature>
<dbReference type="EMBL" id="LSRQ01001574">
    <property type="protein sequence ID" value="OAY77239.1"/>
    <property type="molecule type" value="Genomic_DNA"/>
</dbReference>
<dbReference type="PANTHER" id="PTHR10566:SF123">
    <property type="entry name" value="PROTEIN KINASE SUPERFAMILY PROTEIN"/>
    <property type="match status" value="1"/>
</dbReference>
<comment type="similarity">
    <text evidence="1">Belongs to the protein kinase superfamily. ADCK protein kinase family.</text>
</comment>
<protein>
    <recommendedName>
        <fullName evidence="3">ABC1 atypical kinase-like domain-containing protein</fullName>
    </recommendedName>
</protein>
<dbReference type="Pfam" id="PF03109">
    <property type="entry name" value="ABC1"/>
    <property type="match status" value="1"/>
</dbReference>
<accession>A0A199VJG3</accession>
<dbReference type="AlphaFoldDB" id="A0A199VJG3"/>
<feature type="region of interest" description="Disordered" evidence="2">
    <location>
        <begin position="27"/>
        <end position="84"/>
    </location>
</feature>
<name>A0A199VJG3_ANACO</name>
<dbReference type="InterPro" id="IPR004147">
    <property type="entry name" value="ABC1_dom"/>
</dbReference>
<dbReference type="Proteomes" id="UP000092600">
    <property type="component" value="Unassembled WGS sequence"/>
</dbReference>
<comment type="caution">
    <text evidence="4">The sequence shown here is derived from an EMBL/GenBank/DDBJ whole genome shotgun (WGS) entry which is preliminary data.</text>
</comment>
<organism evidence="4 5">
    <name type="scientific">Ananas comosus</name>
    <name type="common">Pineapple</name>
    <name type="synonym">Ananas ananas</name>
    <dbReference type="NCBI Taxonomy" id="4615"/>
    <lineage>
        <taxon>Eukaryota</taxon>
        <taxon>Viridiplantae</taxon>
        <taxon>Streptophyta</taxon>
        <taxon>Embryophyta</taxon>
        <taxon>Tracheophyta</taxon>
        <taxon>Spermatophyta</taxon>
        <taxon>Magnoliopsida</taxon>
        <taxon>Liliopsida</taxon>
        <taxon>Poales</taxon>
        <taxon>Bromeliaceae</taxon>
        <taxon>Bromelioideae</taxon>
        <taxon>Ananas</taxon>
    </lineage>
</organism>